<name>A0A1Q2SPL9_9GAMM</name>
<dbReference type="InterPro" id="IPR051207">
    <property type="entry name" value="ComplexI_NDUFA9_subunit"/>
</dbReference>
<proteinExistence type="predicted"/>
<dbReference type="Gene3D" id="3.40.50.720">
    <property type="entry name" value="NAD(P)-binding Rossmann-like Domain"/>
    <property type="match status" value="1"/>
</dbReference>
<dbReference type="CDD" id="cd05271">
    <property type="entry name" value="NDUFA9_like_SDR_a"/>
    <property type="match status" value="1"/>
</dbReference>
<dbReference type="RefSeq" id="WP_096527519.1">
    <property type="nucleotide sequence ID" value="NZ_AP014836.1"/>
</dbReference>
<dbReference type="PANTHER" id="PTHR12126:SF11">
    <property type="entry name" value="NADH DEHYDROGENASE [UBIQUINONE] 1 ALPHA SUBCOMPLEX SUBUNIT 9, MITOCHONDRIAL"/>
    <property type="match status" value="1"/>
</dbReference>
<dbReference type="SUPFAM" id="SSF51735">
    <property type="entry name" value="NAD(P)-binding Rossmann-fold domains"/>
    <property type="match status" value="1"/>
</dbReference>
<evidence type="ECO:0000313" key="3">
    <source>
        <dbReference type="Proteomes" id="UP000243679"/>
    </source>
</evidence>
<dbReference type="InterPro" id="IPR036291">
    <property type="entry name" value="NAD(P)-bd_dom_sf"/>
</dbReference>
<dbReference type="Proteomes" id="UP000243679">
    <property type="component" value="Chromosome"/>
</dbReference>
<organism evidence="2 3">
    <name type="scientific">Candidatus Nitrosoglobus terrae</name>
    <dbReference type="NCBI Taxonomy" id="1630141"/>
    <lineage>
        <taxon>Bacteria</taxon>
        <taxon>Pseudomonadati</taxon>
        <taxon>Pseudomonadota</taxon>
        <taxon>Gammaproteobacteria</taxon>
        <taxon>Chromatiales</taxon>
        <taxon>Chromatiaceae</taxon>
        <taxon>Candidatus Nitrosoglobus</taxon>
    </lineage>
</organism>
<dbReference type="OrthoDB" id="9776313at2"/>
<gene>
    <name evidence="2" type="ORF">TAO_1669</name>
</gene>
<reference evidence="2 3" key="1">
    <citation type="journal article" date="2017" name="ISME J.">
        <title>An acid-tolerant ammonia-oxidizing ?-proteobacterium from soil.</title>
        <authorList>
            <person name="Hayatsu M."/>
            <person name="Tago K."/>
            <person name="Uchiyama I."/>
            <person name="Toyoda A."/>
            <person name="Wang Y."/>
            <person name="Shimomura Y."/>
            <person name="Okubo T."/>
            <person name="Kurisu F."/>
            <person name="Hirono Y."/>
            <person name="Nonaka K."/>
            <person name="Akiyama H."/>
            <person name="Itoh T."/>
            <person name="Takami H."/>
        </authorList>
    </citation>
    <scope>NUCLEOTIDE SEQUENCE [LARGE SCALE GENOMIC DNA]</scope>
    <source>
        <strain evidence="2 3">TAO100</strain>
    </source>
</reference>
<keyword evidence="3" id="KW-1185">Reference proteome</keyword>
<dbReference type="AlphaFoldDB" id="A0A1Q2SPL9"/>
<dbReference type="EMBL" id="AP014836">
    <property type="protein sequence ID" value="BAW81039.1"/>
    <property type="molecule type" value="Genomic_DNA"/>
</dbReference>
<evidence type="ECO:0000259" key="1">
    <source>
        <dbReference type="Pfam" id="PF01370"/>
    </source>
</evidence>
<feature type="domain" description="NAD-dependent epimerase/dehydratase" evidence="1">
    <location>
        <begin position="6"/>
        <end position="207"/>
    </location>
</feature>
<dbReference type="GO" id="GO:0044877">
    <property type="term" value="F:protein-containing complex binding"/>
    <property type="evidence" value="ECO:0007669"/>
    <property type="project" value="TreeGrafter"/>
</dbReference>
<dbReference type="InterPro" id="IPR001509">
    <property type="entry name" value="Epimerase_deHydtase"/>
</dbReference>
<dbReference type="KEGG" id="ntt:TAO_1669"/>
<dbReference type="Pfam" id="PF01370">
    <property type="entry name" value="Epimerase"/>
    <property type="match status" value="1"/>
</dbReference>
<protein>
    <submittedName>
        <fullName evidence="2">NAD-dependent epimerase/dehydratase</fullName>
    </submittedName>
</protein>
<dbReference type="PANTHER" id="PTHR12126">
    <property type="entry name" value="NADH-UBIQUINONE OXIDOREDUCTASE 39 KDA SUBUNIT-RELATED"/>
    <property type="match status" value="1"/>
</dbReference>
<evidence type="ECO:0000313" key="2">
    <source>
        <dbReference type="EMBL" id="BAW81039.1"/>
    </source>
</evidence>
<sequence length="325" mass="36911">MNKDTICILGGTGFVGLQLTAHLVNQGYKVRVLTRNRQRNRDLLVLPGLQLREVNIYDLAELKSQFNDCYGVVNLTGILNEGKREGHRFRHVHIDLPEKIAQACLDTRVKRLLHMSALNANADKGSSYYLRSKGEGESRILPLAKQGLQVTIFRPSVIFGPEDSFFNRFATLLEIFPFIFPLACPDSRLAPIYVGDVVQAFARILTDDKYHFNQSYELCGPNTYTLKQLVEYTAAVLGLKRRIIGLSDKLSRLQASALEYLPGNLFSKDNYASLQTPSICRQNELDKLDIKPTTIEAVVPEYLGQRNQKARYLELRRYAQRNKLS</sequence>
<accession>A0A1Q2SPL9</accession>